<evidence type="ECO:0000256" key="3">
    <source>
        <dbReference type="ARBA" id="ARBA00011033"/>
    </source>
</evidence>
<dbReference type="Pfam" id="PF00143">
    <property type="entry name" value="Interferon"/>
    <property type="match status" value="1"/>
</dbReference>
<dbReference type="SMART" id="SM00076">
    <property type="entry name" value="IFabd"/>
    <property type="match status" value="1"/>
</dbReference>
<dbReference type="SUPFAM" id="SSF47266">
    <property type="entry name" value="4-helical cytokines"/>
    <property type="match status" value="1"/>
</dbReference>
<feature type="non-terminal residue" evidence="10">
    <location>
        <position position="1"/>
    </location>
</feature>
<dbReference type="InterPro" id="IPR009079">
    <property type="entry name" value="4_helix_cytokine-like_core"/>
</dbReference>
<evidence type="ECO:0000256" key="8">
    <source>
        <dbReference type="ARBA" id="ARBA00023157"/>
    </source>
</evidence>
<keyword evidence="7 9" id="KW-0051">Antiviral defense</keyword>
<sequence length="163" mass="19071">TTFGCHHLRPRDATFPWDSLRLLQAMAPKPPEPCHQQQEPFFPHTRLHTNHTHRDAATATALHILDRLFDILSSPSTPQHWHAQARRHLLNTLQHYSHHLEQCLTDNGTLLKAPALRNLRLSIDDYFSRIQDFLHTHNHSACAWDQVRREAQACFKYLDTLIR</sequence>
<dbReference type="GO" id="GO:0051607">
    <property type="term" value="P:defense response to virus"/>
    <property type="evidence" value="ECO:0007669"/>
    <property type="project" value="UniProtKB-KW"/>
</dbReference>
<dbReference type="PROSITE" id="PS00252">
    <property type="entry name" value="INTERFERON_A_B_D"/>
    <property type="match status" value="1"/>
</dbReference>
<keyword evidence="6" id="KW-0732">Signal</keyword>
<keyword evidence="8" id="KW-1015">Disulfide bond</keyword>
<name>A0A7L2BC45_9GRUI</name>
<proteinExistence type="inferred from homology"/>
<keyword evidence="4 9" id="KW-0202">Cytokine</keyword>
<evidence type="ECO:0000256" key="1">
    <source>
        <dbReference type="ARBA" id="ARBA00002718"/>
    </source>
</evidence>
<evidence type="ECO:0000256" key="7">
    <source>
        <dbReference type="ARBA" id="ARBA00023118"/>
    </source>
</evidence>
<keyword evidence="5" id="KW-0964">Secreted</keyword>
<evidence type="ECO:0000313" key="11">
    <source>
        <dbReference type="Proteomes" id="UP000590868"/>
    </source>
</evidence>
<feature type="non-terminal residue" evidence="10">
    <location>
        <position position="163"/>
    </location>
</feature>
<keyword evidence="11" id="KW-1185">Reference proteome</keyword>
<dbReference type="GO" id="GO:0005615">
    <property type="term" value="C:extracellular space"/>
    <property type="evidence" value="ECO:0007669"/>
    <property type="project" value="UniProtKB-KW"/>
</dbReference>
<dbReference type="PANTHER" id="PTHR11691">
    <property type="entry name" value="TYPE I INTERFERON"/>
    <property type="match status" value="1"/>
</dbReference>
<evidence type="ECO:0000256" key="5">
    <source>
        <dbReference type="ARBA" id="ARBA00022525"/>
    </source>
</evidence>
<dbReference type="AlphaFoldDB" id="A0A7L2BC45"/>
<evidence type="ECO:0000256" key="4">
    <source>
        <dbReference type="ARBA" id="ARBA00022514"/>
    </source>
</evidence>
<dbReference type="GO" id="GO:0005125">
    <property type="term" value="F:cytokine activity"/>
    <property type="evidence" value="ECO:0007669"/>
    <property type="project" value="UniProtKB-KW"/>
</dbReference>
<organism evidence="10 11">
    <name type="scientific">Heliornis fulica</name>
    <name type="common">sungrebe</name>
    <dbReference type="NCBI Taxonomy" id="54369"/>
    <lineage>
        <taxon>Eukaryota</taxon>
        <taxon>Metazoa</taxon>
        <taxon>Chordata</taxon>
        <taxon>Craniata</taxon>
        <taxon>Vertebrata</taxon>
        <taxon>Euteleostomi</taxon>
        <taxon>Archelosauria</taxon>
        <taxon>Archosauria</taxon>
        <taxon>Dinosauria</taxon>
        <taxon>Saurischia</taxon>
        <taxon>Theropoda</taxon>
        <taxon>Coelurosauria</taxon>
        <taxon>Aves</taxon>
        <taxon>Neognathae</taxon>
        <taxon>Neoaves</taxon>
        <taxon>Gruiformes</taxon>
        <taxon>Heliornithidae</taxon>
        <taxon>Heliornis</taxon>
    </lineage>
</organism>
<evidence type="ECO:0000313" key="10">
    <source>
        <dbReference type="EMBL" id="NXP56861.1"/>
    </source>
</evidence>
<dbReference type="PANTHER" id="PTHR11691:SF73">
    <property type="entry name" value="INTERFERON BETA"/>
    <property type="match status" value="1"/>
</dbReference>
<dbReference type="Gene3D" id="1.20.1250.10">
    <property type="match status" value="1"/>
</dbReference>
<dbReference type="Proteomes" id="UP000590868">
    <property type="component" value="Unassembled WGS sequence"/>
</dbReference>
<comment type="caution">
    <text evidence="10">The sequence shown here is derived from an EMBL/GenBank/DDBJ whole genome shotgun (WGS) entry which is preliminary data.</text>
</comment>
<accession>A0A7L2BC45</accession>
<dbReference type="EMBL" id="VXBZ01028692">
    <property type="protein sequence ID" value="NXP56861.1"/>
    <property type="molecule type" value="Genomic_DNA"/>
</dbReference>
<evidence type="ECO:0000256" key="6">
    <source>
        <dbReference type="ARBA" id="ARBA00022729"/>
    </source>
</evidence>
<gene>
    <name evidence="10" type="primary">Ifn</name>
    <name evidence="10" type="ORF">HELFUL_R01147</name>
</gene>
<dbReference type="OrthoDB" id="9070773at2759"/>
<evidence type="ECO:0000256" key="9">
    <source>
        <dbReference type="RuleBase" id="RU000436"/>
    </source>
</evidence>
<protein>
    <submittedName>
        <fullName evidence="10">IFN protein</fullName>
    </submittedName>
</protein>
<dbReference type="InterPro" id="IPR000471">
    <property type="entry name" value="Interferon_alpha/beta/delta"/>
</dbReference>
<dbReference type="GO" id="GO:0006955">
    <property type="term" value="P:immune response"/>
    <property type="evidence" value="ECO:0007669"/>
    <property type="project" value="UniProtKB-ARBA"/>
</dbReference>
<comment type="similarity">
    <text evidence="3 9">Belongs to the alpha/beta interferon family.</text>
</comment>
<comment type="subcellular location">
    <subcellularLocation>
        <location evidence="2">Secreted</location>
    </subcellularLocation>
</comment>
<reference evidence="10 11" key="1">
    <citation type="submission" date="2019-09" db="EMBL/GenBank/DDBJ databases">
        <title>Bird 10,000 Genomes (B10K) Project - Family phase.</title>
        <authorList>
            <person name="Zhang G."/>
        </authorList>
    </citation>
    <scope>NUCLEOTIDE SEQUENCE [LARGE SCALE GENOMIC DNA]</scope>
    <source>
        <strain evidence="10">B10K-DU-001-55</strain>
        <tissue evidence="10">Muscle</tissue>
    </source>
</reference>
<comment type="function">
    <text evidence="1">Has antiviral activities.</text>
</comment>
<dbReference type="GO" id="GO:0005126">
    <property type="term" value="F:cytokine receptor binding"/>
    <property type="evidence" value="ECO:0007669"/>
    <property type="project" value="InterPro"/>
</dbReference>
<evidence type="ECO:0000256" key="2">
    <source>
        <dbReference type="ARBA" id="ARBA00004613"/>
    </source>
</evidence>